<protein>
    <recommendedName>
        <fullName evidence="1">diguanylate cyclase</fullName>
        <ecNumber evidence="1">2.7.7.65</ecNumber>
    </recommendedName>
</protein>
<evidence type="ECO:0000313" key="5">
    <source>
        <dbReference type="EMBL" id="MFC4260956.1"/>
    </source>
</evidence>
<organism evidence="5 6">
    <name type="scientific">Marinobacter lacisalsi</name>
    <dbReference type="NCBI Taxonomy" id="475979"/>
    <lineage>
        <taxon>Bacteria</taxon>
        <taxon>Pseudomonadati</taxon>
        <taxon>Pseudomonadota</taxon>
        <taxon>Gammaproteobacteria</taxon>
        <taxon>Pseudomonadales</taxon>
        <taxon>Marinobacteraceae</taxon>
        <taxon>Marinobacter</taxon>
    </lineage>
</organism>
<dbReference type="PROSITE" id="PS50887">
    <property type="entry name" value="GGDEF"/>
    <property type="match status" value="1"/>
</dbReference>
<dbReference type="CDD" id="cd01949">
    <property type="entry name" value="GGDEF"/>
    <property type="match status" value="1"/>
</dbReference>
<comment type="caution">
    <text evidence="5">The sequence shown here is derived from an EMBL/GenBank/DDBJ whole genome shotgun (WGS) entry which is preliminary data.</text>
</comment>
<evidence type="ECO:0000259" key="4">
    <source>
        <dbReference type="PROSITE" id="PS50887"/>
    </source>
</evidence>
<dbReference type="SUPFAM" id="SSF55073">
    <property type="entry name" value="Nucleotide cyclase"/>
    <property type="match status" value="1"/>
</dbReference>
<gene>
    <name evidence="5" type="ORF">ACFOZ5_18200</name>
</gene>
<dbReference type="RefSeq" id="WP_379890010.1">
    <property type="nucleotide sequence ID" value="NZ_JBHSDI010000062.1"/>
</dbReference>
<keyword evidence="3" id="KW-0472">Membrane</keyword>
<evidence type="ECO:0000313" key="6">
    <source>
        <dbReference type="Proteomes" id="UP001595798"/>
    </source>
</evidence>
<feature type="transmembrane region" description="Helical" evidence="3">
    <location>
        <begin position="41"/>
        <end position="60"/>
    </location>
</feature>
<dbReference type="NCBIfam" id="TIGR00254">
    <property type="entry name" value="GGDEF"/>
    <property type="match status" value="1"/>
</dbReference>
<accession>A0ABV8QL74</accession>
<sequence>MSLTGLKPHRAKLLLLAVIANTTLVASLILGDVKTWGEIDWLDVFGEGGTAAMLLTWLIFILRSRPAGRVSTILTAGFGLVFLALWQDNLDEFIRFANSQWWDTWLESVPLPIGMLLVTWGMYHWHQEQLVIQDQLRGRELSVREHRQVDSVTKLSRSDYLKSQIETELQSLDDRIVPPSLLMVDVDGFDLINREYGTLEGDRLLKVIGELLLMNVRRHDLVCRFAGDRFAILLPGTGEAAARLIASEISDAVAHLAHKSAVQGNTIPVSVSVGVAQAKSSDATELMERANRSLAQAKGASRKEYAA</sequence>
<keyword evidence="6" id="KW-1185">Reference proteome</keyword>
<evidence type="ECO:0000256" key="2">
    <source>
        <dbReference type="ARBA" id="ARBA00034247"/>
    </source>
</evidence>
<dbReference type="Pfam" id="PF00990">
    <property type="entry name" value="GGDEF"/>
    <property type="match status" value="1"/>
</dbReference>
<dbReference type="EMBL" id="JBHSDI010000062">
    <property type="protein sequence ID" value="MFC4260956.1"/>
    <property type="molecule type" value="Genomic_DNA"/>
</dbReference>
<evidence type="ECO:0000256" key="1">
    <source>
        <dbReference type="ARBA" id="ARBA00012528"/>
    </source>
</evidence>
<keyword evidence="3" id="KW-1133">Transmembrane helix</keyword>
<dbReference type="InterPro" id="IPR029787">
    <property type="entry name" value="Nucleotide_cyclase"/>
</dbReference>
<reference evidence="6" key="1">
    <citation type="journal article" date="2019" name="Int. J. Syst. Evol. Microbiol.">
        <title>The Global Catalogue of Microorganisms (GCM) 10K type strain sequencing project: providing services to taxonomists for standard genome sequencing and annotation.</title>
        <authorList>
            <consortium name="The Broad Institute Genomics Platform"/>
            <consortium name="The Broad Institute Genome Sequencing Center for Infectious Disease"/>
            <person name="Wu L."/>
            <person name="Ma J."/>
        </authorList>
    </citation>
    <scope>NUCLEOTIDE SEQUENCE [LARGE SCALE GENOMIC DNA]</scope>
    <source>
        <strain evidence="6">CECT 7297</strain>
    </source>
</reference>
<dbReference type="PANTHER" id="PTHR45138">
    <property type="entry name" value="REGULATORY COMPONENTS OF SENSORY TRANSDUCTION SYSTEM"/>
    <property type="match status" value="1"/>
</dbReference>
<feature type="transmembrane region" description="Helical" evidence="3">
    <location>
        <begin position="67"/>
        <end position="85"/>
    </location>
</feature>
<dbReference type="InterPro" id="IPR043128">
    <property type="entry name" value="Rev_trsase/Diguanyl_cyclase"/>
</dbReference>
<dbReference type="InterPro" id="IPR050469">
    <property type="entry name" value="Diguanylate_Cyclase"/>
</dbReference>
<comment type="catalytic activity">
    <reaction evidence="2">
        <text>2 GTP = 3',3'-c-di-GMP + 2 diphosphate</text>
        <dbReference type="Rhea" id="RHEA:24898"/>
        <dbReference type="ChEBI" id="CHEBI:33019"/>
        <dbReference type="ChEBI" id="CHEBI:37565"/>
        <dbReference type="ChEBI" id="CHEBI:58805"/>
        <dbReference type="EC" id="2.7.7.65"/>
    </reaction>
</comment>
<evidence type="ECO:0000256" key="3">
    <source>
        <dbReference type="SAM" id="Phobius"/>
    </source>
</evidence>
<feature type="domain" description="GGDEF" evidence="4">
    <location>
        <begin position="177"/>
        <end position="307"/>
    </location>
</feature>
<keyword evidence="3" id="KW-0812">Transmembrane</keyword>
<dbReference type="PANTHER" id="PTHR45138:SF9">
    <property type="entry name" value="DIGUANYLATE CYCLASE DGCM-RELATED"/>
    <property type="match status" value="1"/>
</dbReference>
<dbReference type="SMART" id="SM00267">
    <property type="entry name" value="GGDEF"/>
    <property type="match status" value="1"/>
</dbReference>
<name>A0ABV8QL74_9GAMM</name>
<proteinExistence type="predicted"/>
<dbReference type="InterPro" id="IPR000160">
    <property type="entry name" value="GGDEF_dom"/>
</dbReference>
<dbReference type="Gene3D" id="3.30.70.270">
    <property type="match status" value="1"/>
</dbReference>
<dbReference type="Proteomes" id="UP001595798">
    <property type="component" value="Unassembled WGS sequence"/>
</dbReference>
<dbReference type="EC" id="2.7.7.65" evidence="1"/>